<evidence type="ECO:0000313" key="1">
    <source>
        <dbReference type="EMBL" id="VEL13424.1"/>
    </source>
</evidence>
<evidence type="ECO:0000313" key="2">
    <source>
        <dbReference type="Proteomes" id="UP000784294"/>
    </source>
</evidence>
<dbReference type="EMBL" id="CAAALY010017745">
    <property type="protein sequence ID" value="VEL13424.1"/>
    <property type="molecule type" value="Genomic_DNA"/>
</dbReference>
<name>A0A3S5CDZ2_9PLAT</name>
<dbReference type="Proteomes" id="UP000784294">
    <property type="component" value="Unassembled WGS sequence"/>
</dbReference>
<organism evidence="1 2">
    <name type="scientific">Protopolystoma xenopodis</name>
    <dbReference type="NCBI Taxonomy" id="117903"/>
    <lineage>
        <taxon>Eukaryota</taxon>
        <taxon>Metazoa</taxon>
        <taxon>Spiralia</taxon>
        <taxon>Lophotrochozoa</taxon>
        <taxon>Platyhelminthes</taxon>
        <taxon>Monogenea</taxon>
        <taxon>Polyopisthocotylea</taxon>
        <taxon>Polystomatidea</taxon>
        <taxon>Polystomatidae</taxon>
        <taxon>Protopolystoma</taxon>
    </lineage>
</organism>
<protein>
    <submittedName>
        <fullName evidence="1">Uncharacterized protein</fullName>
    </submittedName>
</protein>
<proteinExistence type="predicted"/>
<accession>A0A3S5CDZ2</accession>
<dbReference type="AlphaFoldDB" id="A0A3S5CDZ2"/>
<sequence length="157" mass="17252">MEIAKWVNRRLEGNFARLNSLHQRYGLPPTELLSIWPANEMRPFSPNLSRQTASPLYASLRPYSPAFSHASFRATSPLSGRATPSSLSGTGPTMHLLPPGIVLINPFTDARLADSLLLFDLLETIRPGLIDFSVVAFDNTTKASDPVAWAAKLWCCA</sequence>
<keyword evidence="2" id="KW-1185">Reference proteome</keyword>
<comment type="caution">
    <text evidence="1">The sequence shown here is derived from an EMBL/GenBank/DDBJ whole genome shotgun (WGS) entry which is preliminary data.</text>
</comment>
<reference evidence="1" key="1">
    <citation type="submission" date="2018-11" db="EMBL/GenBank/DDBJ databases">
        <authorList>
            <consortium name="Pathogen Informatics"/>
        </authorList>
    </citation>
    <scope>NUCLEOTIDE SEQUENCE</scope>
</reference>
<gene>
    <name evidence="1" type="ORF">PXEA_LOCUS6864</name>
</gene>
<dbReference type="InterPro" id="IPR036872">
    <property type="entry name" value="CH_dom_sf"/>
</dbReference>
<dbReference type="SUPFAM" id="SSF47576">
    <property type="entry name" value="Calponin-homology domain, CH-domain"/>
    <property type="match status" value="1"/>
</dbReference>